<proteinExistence type="predicted"/>
<dbReference type="InterPro" id="IPR030678">
    <property type="entry name" value="Peptide/Ni-bd"/>
</dbReference>
<dbReference type="RefSeq" id="WP_259866226.1">
    <property type="nucleotide sequence ID" value="NZ_BAAAST010000004.1"/>
</dbReference>
<sequence>MSAYRRRWPTLFAGPALALAGLLASCSSAPSDSADAATPHAGGTLLIAAGADPGCLDPQQTGQLQALDISRSLVDSLTAQDPGTGQIVPWLAESFTVSADARKFSFVLRAGVTFSDGTPVNSQAVKATFDALSKLPPNGAAAYIQGYTGTAVVDDTHFDVGFAQPNAQFLQATSTAGFGILSIATAAKPLADRCRGQVVGSGPYVLRSYTPNQGVVLAQRSEYAWPSSLATNKGAAYLDEVRFNFVSEAGARTGALSSDQAQVAENVQPTDQGQFAGRGFHLLVKMAPGLVPPLSLNHRGVLADQNIRMALLRGVDRGALVSTVFNEHVRPATSVLASTTPYYVDQSAKLVYDPDGARQLLTASGWTPGPDGIRVKDGQQLTLRWLIPAPLPPANEYVQQQLRTIGVNVVLDVVPPAQYVSRQSAGDFDLTAVAVTRADPDALRNIFSTKGANLWHLPPSQLDTYLEEQATATTAEDRQTAVTNAVAWILDHADTVPLYETAIVHGVSDRVRDLRATASTQLDLHDAWLR</sequence>
<feature type="signal peptide" evidence="1">
    <location>
        <begin position="1"/>
        <end position="36"/>
    </location>
</feature>
<dbReference type="PROSITE" id="PS51257">
    <property type="entry name" value="PROKAR_LIPOPROTEIN"/>
    <property type="match status" value="1"/>
</dbReference>
<dbReference type="Pfam" id="PF00496">
    <property type="entry name" value="SBP_bac_5"/>
    <property type="match status" value="1"/>
</dbReference>
<protein>
    <submittedName>
        <fullName evidence="3">ABC transporter substrate-binding protein</fullName>
    </submittedName>
</protein>
<dbReference type="EMBL" id="CP073720">
    <property type="protein sequence ID" value="UWP86745.1"/>
    <property type="molecule type" value="Genomic_DNA"/>
</dbReference>
<evidence type="ECO:0000313" key="3">
    <source>
        <dbReference type="EMBL" id="UWP86745.1"/>
    </source>
</evidence>
<feature type="chain" id="PRO_5045583104" evidence="1">
    <location>
        <begin position="37"/>
        <end position="530"/>
    </location>
</feature>
<dbReference type="Proteomes" id="UP001059617">
    <property type="component" value="Chromosome"/>
</dbReference>
<dbReference type="InterPro" id="IPR000914">
    <property type="entry name" value="SBP_5_dom"/>
</dbReference>
<dbReference type="PANTHER" id="PTHR30290">
    <property type="entry name" value="PERIPLASMIC BINDING COMPONENT OF ABC TRANSPORTER"/>
    <property type="match status" value="1"/>
</dbReference>
<reference evidence="3" key="1">
    <citation type="submission" date="2021-04" db="EMBL/GenBank/DDBJ databases">
        <authorList>
            <person name="Hartkoorn R.C."/>
            <person name="Beaudoing E."/>
            <person name="Hot D."/>
        </authorList>
    </citation>
    <scope>NUCLEOTIDE SEQUENCE</scope>
    <source>
        <strain evidence="3">NRRL B-16292</strain>
    </source>
</reference>
<evidence type="ECO:0000313" key="4">
    <source>
        <dbReference type="Proteomes" id="UP001059617"/>
    </source>
</evidence>
<feature type="domain" description="Solute-binding protein family 5" evidence="2">
    <location>
        <begin position="86"/>
        <end position="443"/>
    </location>
</feature>
<name>A0ABY5WBM8_9ACTN</name>
<evidence type="ECO:0000259" key="2">
    <source>
        <dbReference type="Pfam" id="PF00496"/>
    </source>
</evidence>
<dbReference type="InterPro" id="IPR039424">
    <property type="entry name" value="SBP_5"/>
</dbReference>
<organism evidence="3 4">
    <name type="scientific">Dactylosporangium fulvum</name>
    <dbReference type="NCBI Taxonomy" id="53359"/>
    <lineage>
        <taxon>Bacteria</taxon>
        <taxon>Bacillati</taxon>
        <taxon>Actinomycetota</taxon>
        <taxon>Actinomycetes</taxon>
        <taxon>Micromonosporales</taxon>
        <taxon>Micromonosporaceae</taxon>
        <taxon>Dactylosporangium</taxon>
    </lineage>
</organism>
<dbReference type="CDD" id="cd08492">
    <property type="entry name" value="PBP2_NikA_DppA_OppA_like_15"/>
    <property type="match status" value="1"/>
</dbReference>
<dbReference type="PIRSF" id="PIRSF002741">
    <property type="entry name" value="MppA"/>
    <property type="match status" value="1"/>
</dbReference>
<dbReference type="SUPFAM" id="SSF53850">
    <property type="entry name" value="Periplasmic binding protein-like II"/>
    <property type="match status" value="1"/>
</dbReference>
<reference evidence="3" key="2">
    <citation type="submission" date="2022-09" db="EMBL/GenBank/DDBJ databases">
        <title>Biosynthetic gene clusters of Dactylosporangioum fulvum.</title>
        <authorList>
            <person name="Caradec T."/>
        </authorList>
    </citation>
    <scope>NUCLEOTIDE SEQUENCE</scope>
    <source>
        <strain evidence="3">NRRL B-16292</strain>
    </source>
</reference>
<dbReference type="Gene3D" id="3.40.190.10">
    <property type="entry name" value="Periplasmic binding protein-like II"/>
    <property type="match status" value="1"/>
</dbReference>
<keyword evidence="1" id="KW-0732">Signal</keyword>
<accession>A0ABY5WBM8</accession>
<dbReference type="Gene3D" id="3.10.105.10">
    <property type="entry name" value="Dipeptide-binding Protein, Domain 3"/>
    <property type="match status" value="1"/>
</dbReference>
<keyword evidence="4" id="KW-1185">Reference proteome</keyword>
<gene>
    <name evidence="3" type="ORF">Dfulv_21885</name>
</gene>
<evidence type="ECO:0000256" key="1">
    <source>
        <dbReference type="SAM" id="SignalP"/>
    </source>
</evidence>